<gene>
    <name evidence="1" type="ORF">GCM10010833_13720</name>
</gene>
<evidence type="ECO:0000313" key="1">
    <source>
        <dbReference type="EMBL" id="GGB60141.1"/>
    </source>
</evidence>
<proteinExistence type="predicted"/>
<accession>A0ABQ1J568</accession>
<dbReference type="EMBL" id="BMGD01000002">
    <property type="protein sequence ID" value="GGB60141.1"/>
    <property type="molecule type" value="Genomic_DNA"/>
</dbReference>
<keyword evidence="2" id="KW-1185">Reference proteome</keyword>
<name>A0ABQ1J568_9SPHN</name>
<comment type="caution">
    <text evidence="1">The sequence shown here is derived from an EMBL/GenBank/DDBJ whole genome shotgun (WGS) entry which is preliminary data.</text>
</comment>
<sequence>MLGAGAITGGAGGVCASAIGAVTRARAAKPIDFVQNANAIRRMSLYGQGIRPRPVVPDHCRVCVIANRAYTQACRQSQANLGIFFVHMRMLSQQDGIDVT</sequence>
<reference evidence="2" key="1">
    <citation type="journal article" date="2019" name="Int. J. Syst. Evol. Microbiol.">
        <title>The Global Catalogue of Microorganisms (GCM) 10K type strain sequencing project: providing services to taxonomists for standard genome sequencing and annotation.</title>
        <authorList>
            <consortium name="The Broad Institute Genomics Platform"/>
            <consortium name="The Broad Institute Genome Sequencing Center for Infectious Disease"/>
            <person name="Wu L."/>
            <person name="Ma J."/>
        </authorList>
    </citation>
    <scope>NUCLEOTIDE SEQUENCE [LARGE SCALE GENOMIC DNA]</scope>
    <source>
        <strain evidence="2">CGMCC 1.12851</strain>
    </source>
</reference>
<organism evidence="1 2">
    <name type="scientific">Blastomonas aquatica</name>
    <dbReference type="NCBI Taxonomy" id="1510276"/>
    <lineage>
        <taxon>Bacteria</taxon>
        <taxon>Pseudomonadati</taxon>
        <taxon>Pseudomonadota</taxon>
        <taxon>Alphaproteobacteria</taxon>
        <taxon>Sphingomonadales</taxon>
        <taxon>Sphingomonadaceae</taxon>
        <taxon>Blastomonas</taxon>
    </lineage>
</organism>
<protein>
    <submittedName>
        <fullName evidence="1">Uncharacterized protein</fullName>
    </submittedName>
</protein>
<evidence type="ECO:0000313" key="2">
    <source>
        <dbReference type="Proteomes" id="UP000614261"/>
    </source>
</evidence>
<dbReference type="Proteomes" id="UP000614261">
    <property type="component" value="Unassembled WGS sequence"/>
</dbReference>